<dbReference type="AlphaFoldDB" id="A0A0R3E673"/>
<dbReference type="EMBL" id="LJYG01000044">
    <property type="protein sequence ID" value="KRQ15340.1"/>
    <property type="molecule type" value="Genomic_DNA"/>
</dbReference>
<sequence length="82" mass="9882">MRKREQDVMIKQYAANKHRLTCLKPRYLEIFEYRVGLADGCFHTLREAGEKYGVKGVRIGQITVRVEYELEQLQMRIRHQER</sequence>
<accession>A0A0R3E673</accession>
<name>A0A0R3E673_9BRAD</name>
<organism evidence="1 2">
    <name type="scientific">Bradyrhizobium manausense</name>
    <dbReference type="NCBI Taxonomy" id="989370"/>
    <lineage>
        <taxon>Bacteria</taxon>
        <taxon>Pseudomonadati</taxon>
        <taxon>Pseudomonadota</taxon>
        <taxon>Alphaproteobacteria</taxon>
        <taxon>Hyphomicrobiales</taxon>
        <taxon>Nitrobacteraceae</taxon>
        <taxon>Bradyrhizobium</taxon>
    </lineage>
</organism>
<evidence type="ECO:0008006" key="3">
    <source>
        <dbReference type="Google" id="ProtNLM"/>
    </source>
</evidence>
<protein>
    <recommendedName>
        <fullName evidence="3">RNA polymerase sigma-70 region 4 domain-containing protein</fullName>
    </recommendedName>
</protein>
<gene>
    <name evidence="1" type="ORF">AOQ71_10090</name>
</gene>
<dbReference type="InterPro" id="IPR013324">
    <property type="entry name" value="RNA_pol_sigma_r3/r4-like"/>
</dbReference>
<evidence type="ECO:0000313" key="1">
    <source>
        <dbReference type="EMBL" id="KRQ15340.1"/>
    </source>
</evidence>
<dbReference type="Gene3D" id="1.10.10.10">
    <property type="entry name" value="Winged helix-like DNA-binding domain superfamily/Winged helix DNA-binding domain"/>
    <property type="match status" value="1"/>
</dbReference>
<dbReference type="InterPro" id="IPR036388">
    <property type="entry name" value="WH-like_DNA-bd_sf"/>
</dbReference>
<dbReference type="STRING" id="989370.AOQ71_10090"/>
<dbReference type="Proteomes" id="UP000051936">
    <property type="component" value="Unassembled WGS sequence"/>
</dbReference>
<keyword evidence="2" id="KW-1185">Reference proteome</keyword>
<comment type="caution">
    <text evidence="1">The sequence shown here is derived from an EMBL/GenBank/DDBJ whole genome shotgun (WGS) entry which is preliminary data.</text>
</comment>
<evidence type="ECO:0000313" key="2">
    <source>
        <dbReference type="Proteomes" id="UP000051936"/>
    </source>
</evidence>
<proteinExistence type="predicted"/>
<reference evidence="1 2" key="1">
    <citation type="submission" date="2015-09" db="EMBL/GenBank/DDBJ databases">
        <title>Draft Genome Sequence of Bradyrhizobium manausense Strain BR 3351T, a Novel Symbiotic Nitrogen-Fixing Alphaproteobacterium Isolated from Brazilian Amazon Rain Forest.</title>
        <authorList>
            <person name="De Araujo J.L."/>
            <person name="Zilli J.E."/>
        </authorList>
    </citation>
    <scope>NUCLEOTIDE SEQUENCE [LARGE SCALE GENOMIC DNA]</scope>
    <source>
        <strain evidence="1 2">BR3351</strain>
    </source>
</reference>
<dbReference type="SUPFAM" id="SSF88659">
    <property type="entry name" value="Sigma3 and sigma4 domains of RNA polymerase sigma factors"/>
    <property type="match status" value="1"/>
</dbReference>